<dbReference type="SUPFAM" id="SSF51735">
    <property type="entry name" value="NAD(P)-binding Rossmann-fold domains"/>
    <property type="match status" value="1"/>
</dbReference>
<dbReference type="Pfam" id="PF00106">
    <property type="entry name" value="adh_short"/>
    <property type="match status" value="1"/>
</dbReference>
<dbReference type="Proteomes" id="UP000719766">
    <property type="component" value="Unassembled WGS sequence"/>
</dbReference>
<evidence type="ECO:0008006" key="3">
    <source>
        <dbReference type="Google" id="ProtNLM"/>
    </source>
</evidence>
<protein>
    <recommendedName>
        <fullName evidence="3">SDR family NAD(P)-dependent oxidoreductase</fullName>
    </recommendedName>
</protein>
<proteinExistence type="predicted"/>
<dbReference type="AlphaFoldDB" id="A0A9P7IXX1"/>
<keyword evidence="2" id="KW-1185">Reference proteome</keyword>
<dbReference type="GeneID" id="64599956"/>
<organism evidence="1 2">
    <name type="scientific">Suillus plorans</name>
    <dbReference type="NCBI Taxonomy" id="116603"/>
    <lineage>
        <taxon>Eukaryota</taxon>
        <taxon>Fungi</taxon>
        <taxon>Dikarya</taxon>
        <taxon>Basidiomycota</taxon>
        <taxon>Agaricomycotina</taxon>
        <taxon>Agaricomycetes</taxon>
        <taxon>Agaricomycetidae</taxon>
        <taxon>Boletales</taxon>
        <taxon>Suillineae</taxon>
        <taxon>Suillaceae</taxon>
        <taxon>Suillus</taxon>
    </lineage>
</organism>
<name>A0A9P7IXX1_9AGAM</name>
<evidence type="ECO:0000313" key="2">
    <source>
        <dbReference type="Proteomes" id="UP000719766"/>
    </source>
</evidence>
<dbReference type="RefSeq" id="XP_041162483.1">
    <property type="nucleotide sequence ID" value="XM_041306192.1"/>
</dbReference>
<dbReference type="OrthoDB" id="1888931at2759"/>
<accession>A0A9P7IXX1</accession>
<sequence>MSSPLTFDLSRKCIIVTGGDCEIGLAYSIALARAGARVATIYRSNEDATEVAEDLNVNQPR</sequence>
<evidence type="ECO:0000313" key="1">
    <source>
        <dbReference type="EMBL" id="KAG1797373.1"/>
    </source>
</evidence>
<dbReference type="InterPro" id="IPR002347">
    <property type="entry name" value="SDR_fam"/>
</dbReference>
<dbReference type="InterPro" id="IPR036291">
    <property type="entry name" value="NAD(P)-bd_dom_sf"/>
</dbReference>
<gene>
    <name evidence="1" type="ORF">HD556DRAFT_1440932</name>
</gene>
<comment type="caution">
    <text evidence="1">The sequence shown here is derived from an EMBL/GenBank/DDBJ whole genome shotgun (WGS) entry which is preliminary data.</text>
</comment>
<reference evidence="1" key="1">
    <citation type="journal article" date="2020" name="New Phytol.">
        <title>Comparative genomics reveals dynamic genome evolution in host specialist ectomycorrhizal fungi.</title>
        <authorList>
            <person name="Lofgren L.A."/>
            <person name="Nguyen N.H."/>
            <person name="Vilgalys R."/>
            <person name="Ruytinx J."/>
            <person name="Liao H.L."/>
            <person name="Branco S."/>
            <person name="Kuo A."/>
            <person name="LaButti K."/>
            <person name="Lipzen A."/>
            <person name="Andreopoulos W."/>
            <person name="Pangilinan J."/>
            <person name="Riley R."/>
            <person name="Hundley H."/>
            <person name="Na H."/>
            <person name="Barry K."/>
            <person name="Grigoriev I.V."/>
            <person name="Stajich J.E."/>
            <person name="Kennedy P.G."/>
        </authorList>
    </citation>
    <scope>NUCLEOTIDE SEQUENCE</scope>
    <source>
        <strain evidence="1">S12</strain>
    </source>
</reference>
<dbReference type="Gene3D" id="3.40.50.720">
    <property type="entry name" value="NAD(P)-binding Rossmann-like Domain"/>
    <property type="match status" value="1"/>
</dbReference>
<dbReference type="EMBL" id="JABBWE010000016">
    <property type="protein sequence ID" value="KAG1797373.1"/>
    <property type="molecule type" value="Genomic_DNA"/>
</dbReference>